<comment type="caution">
    <text evidence="1">The sequence shown here is derived from an EMBL/GenBank/DDBJ whole genome shotgun (WGS) entry which is preliminary data.</text>
</comment>
<organism evidence="1 2">
    <name type="scientific">Lagenidium giganteum</name>
    <dbReference type="NCBI Taxonomy" id="4803"/>
    <lineage>
        <taxon>Eukaryota</taxon>
        <taxon>Sar</taxon>
        <taxon>Stramenopiles</taxon>
        <taxon>Oomycota</taxon>
        <taxon>Peronosporomycetes</taxon>
        <taxon>Pythiales</taxon>
        <taxon>Pythiaceae</taxon>
    </lineage>
</organism>
<reference evidence="1" key="2">
    <citation type="journal article" date="2023" name="Microbiol Resour">
        <title>Decontamination and Annotation of the Draft Genome Sequence of the Oomycete Lagenidium giganteum ARSEF 373.</title>
        <authorList>
            <person name="Morgan W.R."/>
            <person name="Tartar A."/>
        </authorList>
    </citation>
    <scope>NUCLEOTIDE SEQUENCE</scope>
    <source>
        <strain evidence="1">ARSEF 373</strain>
    </source>
</reference>
<dbReference type="AlphaFoldDB" id="A0AAV2YPU7"/>
<dbReference type="InterPro" id="IPR036397">
    <property type="entry name" value="RNaseH_sf"/>
</dbReference>
<reference evidence="1" key="1">
    <citation type="submission" date="2022-11" db="EMBL/GenBank/DDBJ databases">
        <authorList>
            <person name="Morgan W.R."/>
            <person name="Tartar A."/>
        </authorList>
    </citation>
    <scope>NUCLEOTIDE SEQUENCE</scope>
    <source>
        <strain evidence="1">ARSEF 373</strain>
    </source>
</reference>
<gene>
    <name evidence="1" type="ORF">N0F65_001976</name>
</gene>
<accession>A0AAV2YPU7</accession>
<dbReference type="GO" id="GO:0003676">
    <property type="term" value="F:nucleic acid binding"/>
    <property type="evidence" value="ECO:0007669"/>
    <property type="project" value="InterPro"/>
</dbReference>
<dbReference type="EMBL" id="DAKRPA010000202">
    <property type="protein sequence ID" value="DAZ95496.1"/>
    <property type="molecule type" value="Genomic_DNA"/>
</dbReference>
<dbReference type="Proteomes" id="UP001146120">
    <property type="component" value="Unassembled WGS sequence"/>
</dbReference>
<protein>
    <submittedName>
        <fullName evidence="1">Uncharacterized protein</fullName>
    </submittedName>
</protein>
<evidence type="ECO:0000313" key="1">
    <source>
        <dbReference type="EMBL" id="DAZ95496.1"/>
    </source>
</evidence>
<keyword evidence="2" id="KW-1185">Reference proteome</keyword>
<dbReference type="Gene3D" id="3.30.420.10">
    <property type="entry name" value="Ribonuclease H-like superfamily/Ribonuclease H"/>
    <property type="match status" value="1"/>
</dbReference>
<proteinExistence type="predicted"/>
<sequence>MKNLIARQRWACQPPRSPDLDVLDLGLFNAIQKAQLRQDATCISGLINAVVGILSNGLSR</sequence>
<name>A0AAV2YPU7_9STRA</name>
<evidence type="ECO:0000313" key="2">
    <source>
        <dbReference type="Proteomes" id="UP001146120"/>
    </source>
</evidence>